<dbReference type="EMBL" id="JABBWK010000004">
    <property type="protein sequence ID" value="KAG1906583.1"/>
    <property type="molecule type" value="Genomic_DNA"/>
</dbReference>
<organism evidence="2 3">
    <name type="scientific">Suillus fuscotomentosus</name>
    <dbReference type="NCBI Taxonomy" id="1912939"/>
    <lineage>
        <taxon>Eukaryota</taxon>
        <taxon>Fungi</taxon>
        <taxon>Dikarya</taxon>
        <taxon>Basidiomycota</taxon>
        <taxon>Agaricomycotina</taxon>
        <taxon>Agaricomycetes</taxon>
        <taxon>Agaricomycetidae</taxon>
        <taxon>Boletales</taxon>
        <taxon>Suillineae</taxon>
        <taxon>Suillaceae</taxon>
        <taxon>Suillus</taxon>
    </lineage>
</organism>
<proteinExistence type="predicted"/>
<dbReference type="AlphaFoldDB" id="A0AAD4HRR2"/>
<evidence type="ECO:0000256" key="1">
    <source>
        <dbReference type="SAM" id="MobiDB-lite"/>
    </source>
</evidence>
<sequence>MSSQGNVWKSSHKQTITAKALAGAETWHATQTGSRPRPPKSPKNSKRKRWMVSDEDSDSSNESLHECQCTSKKKKNASSKHSQKEKSTTVEIEESDAKSGEETKNDDGENAEGSDLGVQHKANIPAPLATKKQWANDLLTVFTQKCTVKFVGIDGVVDMKRGR</sequence>
<accession>A0AAD4HRR2</accession>
<evidence type="ECO:0000313" key="3">
    <source>
        <dbReference type="Proteomes" id="UP001195769"/>
    </source>
</evidence>
<feature type="region of interest" description="Disordered" evidence="1">
    <location>
        <begin position="1"/>
        <end position="122"/>
    </location>
</feature>
<reference evidence="2" key="1">
    <citation type="journal article" date="2020" name="New Phytol.">
        <title>Comparative genomics reveals dynamic genome evolution in host specialist ectomycorrhizal fungi.</title>
        <authorList>
            <person name="Lofgren L.A."/>
            <person name="Nguyen N.H."/>
            <person name="Vilgalys R."/>
            <person name="Ruytinx J."/>
            <person name="Liao H.L."/>
            <person name="Branco S."/>
            <person name="Kuo A."/>
            <person name="LaButti K."/>
            <person name="Lipzen A."/>
            <person name="Andreopoulos W."/>
            <person name="Pangilinan J."/>
            <person name="Riley R."/>
            <person name="Hundley H."/>
            <person name="Na H."/>
            <person name="Barry K."/>
            <person name="Grigoriev I.V."/>
            <person name="Stajich J.E."/>
            <person name="Kennedy P.G."/>
        </authorList>
    </citation>
    <scope>NUCLEOTIDE SEQUENCE</scope>
    <source>
        <strain evidence="2">FC203</strain>
    </source>
</reference>
<dbReference type="GeneID" id="64660398"/>
<dbReference type="RefSeq" id="XP_041232158.1">
    <property type="nucleotide sequence ID" value="XM_041366100.1"/>
</dbReference>
<dbReference type="Proteomes" id="UP001195769">
    <property type="component" value="Unassembled WGS sequence"/>
</dbReference>
<feature type="compositionally biased region" description="Basic residues" evidence="1">
    <location>
        <begin position="71"/>
        <end position="81"/>
    </location>
</feature>
<protein>
    <submittedName>
        <fullName evidence="2">Uncharacterized protein</fullName>
    </submittedName>
</protein>
<feature type="compositionally biased region" description="Polar residues" evidence="1">
    <location>
        <begin position="1"/>
        <end position="17"/>
    </location>
</feature>
<feature type="compositionally biased region" description="Basic and acidic residues" evidence="1">
    <location>
        <begin position="95"/>
        <end position="107"/>
    </location>
</feature>
<evidence type="ECO:0000313" key="2">
    <source>
        <dbReference type="EMBL" id="KAG1906583.1"/>
    </source>
</evidence>
<feature type="compositionally biased region" description="Basic residues" evidence="1">
    <location>
        <begin position="37"/>
        <end position="50"/>
    </location>
</feature>
<keyword evidence="3" id="KW-1185">Reference proteome</keyword>
<name>A0AAD4HRR2_9AGAM</name>
<comment type="caution">
    <text evidence="2">The sequence shown here is derived from an EMBL/GenBank/DDBJ whole genome shotgun (WGS) entry which is preliminary data.</text>
</comment>
<gene>
    <name evidence="2" type="ORF">F5891DRAFT_1181996</name>
</gene>